<dbReference type="GO" id="GO:0009103">
    <property type="term" value="P:lipopolysaccharide biosynthetic process"/>
    <property type="evidence" value="ECO:0007669"/>
    <property type="project" value="UniProtKB-ARBA"/>
</dbReference>
<dbReference type="GO" id="GO:0005886">
    <property type="term" value="C:plasma membrane"/>
    <property type="evidence" value="ECO:0007669"/>
    <property type="project" value="UniProtKB-SubCell"/>
</dbReference>
<evidence type="ECO:0000313" key="11">
    <source>
        <dbReference type="Proteomes" id="UP000191901"/>
    </source>
</evidence>
<dbReference type="RefSeq" id="WP_137455182.1">
    <property type="nucleotide sequence ID" value="NZ_CP021983.2"/>
</dbReference>
<evidence type="ECO:0000256" key="6">
    <source>
        <dbReference type="ARBA" id="ARBA00022989"/>
    </source>
</evidence>
<feature type="transmembrane region" description="Helical" evidence="8">
    <location>
        <begin position="115"/>
        <end position="132"/>
    </location>
</feature>
<dbReference type="InterPro" id="IPR050297">
    <property type="entry name" value="LipidA_mod_glycosyltrf_83"/>
</dbReference>
<dbReference type="PANTHER" id="PTHR33908:SF3">
    <property type="entry name" value="UNDECAPRENYL PHOSPHATE-ALPHA-4-AMINO-4-DEOXY-L-ARABINOSE ARABINOSYL TRANSFERASE"/>
    <property type="match status" value="1"/>
</dbReference>
<evidence type="ECO:0000256" key="1">
    <source>
        <dbReference type="ARBA" id="ARBA00004651"/>
    </source>
</evidence>
<feature type="domain" description="Glycosyltransferase RgtA/B/C/D-like" evidence="9">
    <location>
        <begin position="68"/>
        <end position="223"/>
    </location>
</feature>
<protein>
    <submittedName>
        <fullName evidence="10">Undecaprenyl phosphate-alpha-4-amino-4-deoxy-L-arabinose arabinosyl transferase 2</fullName>
        <ecNumber evidence="10">2.4.2.43</ecNumber>
    </submittedName>
</protein>
<dbReference type="EC" id="2.4.2.43" evidence="10"/>
<sequence length="542" mass="59975">MKLTQSPRGWIFVGLLGWQGVLLLASNWHASLMAHDEGWYATLAMGLVRLGDWLTPRWWGQLMYDKTSGIHWLIATAYSLFGISEVTARIPSMVACLLSVCLTYAIGYRLLHRQAAWLSALCLSTFILWNQYGHMATQDMPLVAIELIMIWALLQAERKGPQRWVWGLLAGLGLGLGFLVKGFMVALAAIALLPYLILNHRQHRHWHNPGLYLGLGLGIGLVLLWFGQLWTTHGVVPFQQIFGTLGIAAAGDYHGVGPWYYGWNIPANLLPWTPLVLWGIIKLCRQPLIGHKWLLLGYPALLLLQLQLFPTKTLYYTLQLYPFFALYGGYILAELMRGWTRPGASRLPLALTSYGYGLSGSVVSVIGLGILLRQWGPLNFLAAELGPELTWYGGLALVVGLSWVTLLLAWHHQSRQSRIRPVRAWLLSLFLGPWLAIGLAGIGGLLGNYSADMKAFCQQPAVAEVLANHTVDVVLAPQAGINHKTWVLASFYTSHWGERLTSVAAIPAGHSAWVSEAAVPTIPDTLRRLGTVRGWALVSPVP</sequence>
<keyword evidence="4 10" id="KW-0808">Transferase</keyword>
<dbReference type="PANTHER" id="PTHR33908">
    <property type="entry name" value="MANNOSYLTRANSFERASE YKCB-RELATED"/>
    <property type="match status" value="1"/>
</dbReference>
<keyword evidence="11" id="KW-1185">Reference proteome</keyword>
<comment type="subcellular location">
    <subcellularLocation>
        <location evidence="1">Cell membrane</location>
        <topology evidence="1">Multi-pass membrane protein</topology>
    </subcellularLocation>
</comment>
<evidence type="ECO:0000256" key="8">
    <source>
        <dbReference type="SAM" id="Phobius"/>
    </source>
</evidence>
<accession>A0A1Z3HSN4</accession>
<reference evidence="10 11" key="1">
    <citation type="journal article" date="2016" name="Biochim. Biophys. Acta">
        <title>Characterization of red-shifted phycobilisomes isolated from the chlorophyll f-containing cyanobacterium Halomicronema hongdechloris.</title>
        <authorList>
            <person name="Li Y."/>
            <person name="Lin Y."/>
            <person name="Garvey C.J."/>
            <person name="Birch D."/>
            <person name="Corkery R.W."/>
            <person name="Loughlin P.C."/>
            <person name="Scheer H."/>
            <person name="Willows R.D."/>
            <person name="Chen M."/>
        </authorList>
    </citation>
    <scope>NUCLEOTIDE SEQUENCE [LARGE SCALE GENOMIC DNA]</scope>
    <source>
        <strain evidence="10 11">C2206</strain>
    </source>
</reference>
<dbReference type="Pfam" id="PF13231">
    <property type="entry name" value="PMT_2"/>
    <property type="match status" value="1"/>
</dbReference>
<organism evidence="10 11">
    <name type="scientific">Halomicronema hongdechloris C2206</name>
    <dbReference type="NCBI Taxonomy" id="1641165"/>
    <lineage>
        <taxon>Bacteria</taxon>
        <taxon>Bacillati</taxon>
        <taxon>Cyanobacteriota</taxon>
        <taxon>Cyanophyceae</taxon>
        <taxon>Nodosilineales</taxon>
        <taxon>Nodosilineaceae</taxon>
        <taxon>Halomicronema</taxon>
    </lineage>
</organism>
<gene>
    <name evidence="10" type="primary">arnT2_1</name>
    <name evidence="10" type="ORF">XM38_040990</name>
</gene>
<feature type="transmembrane region" description="Helical" evidence="8">
    <location>
        <begin position="293"/>
        <end position="310"/>
    </location>
</feature>
<feature type="transmembrane region" description="Helical" evidence="8">
    <location>
        <begin position="210"/>
        <end position="230"/>
    </location>
</feature>
<feature type="transmembrane region" description="Helical" evidence="8">
    <location>
        <begin position="9"/>
        <end position="26"/>
    </location>
</feature>
<keyword evidence="6 8" id="KW-1133">Transmembrane helix</keyword>
<proteinExistence type="predicted"/>
<dbReference type="EMBL" id="CP021983">
    <property type="protein sequence ID" value="ASC73137.1"/>
    <property type="molecule type" value="Genomic_DNA"/>
</dbReference>
<keyword evidence="2" id="KW-1003">Cell membrane</keyword>
<evidence type="ECO:0000313" key="10">
    <source>
        <dbReference type="EMBL" id="ASC73137.1"/>
    </source>
</evidence>
<dbReference type="InterPro" id="IPR038731">
    <property type="entry name" value="RgtA/B/C-like"/>
</dbReference>
<keyword evidence="7 8" id="KW-0472">Membrane</keyword>
<keyword evidence="3 10" id="KW-0328">Glycosyltransferase</keyword>
<name>A0A1Z3HSN4_9CYAN</name>
<dbReference type="Proteomes" id="UP000191901">
    <property type="component" value="Chromosome"/>
</dbReference>
<feature type="transmembrane region" description="Helical" evidence="8">
    <location>
        <begin position="347"/>
        <end position="371"/>
    </location>
</feature>
<dbReference type="GO" id="GO:0010041">
    <property type="term" value="P:response to iron(III) ion"/>
    <property type="evidence" value="ECO:0007669"/>
    <property type="project" value="TreeGrafter"/>
</dbReference>
<evidence type="ECO:0000256" key="7">
    <source>
        <dbReference type="ARBA" id="ARBA00023136"/>
    </source>
</evidence>
<feature type="transmembrane region" description="Helical" evidence="8">
    <location>
        <begin position="260"/>
        <end position="281"/>
    </location>
</feature>
<feature type="transmembrane region" description="Helical" evidence="8">
    <location>
        <begin position="422"/>
        <end position="446"/>
    </location>
</feature>
<dbReference type="GO" id="GO:0103015">
    <property type="term" value="F:4-amino-4-deoxy-L-arabinose transferase activity"/>
    <property type="evidence" value="ECO:0007669"/>
    <property type="project" value="UniProtKB-EC"/>
</dbReference>
<feature type="transmembrane region" description="Helical" evidence="8">
    <location>
        <begin position="90"/>
        <end position="108"/>
    </location>
</feature>
<dbReference type="OrthoDB" id="517818at2"/>
<feature type="transmembrane region" description="Helical" evidence="8">
    <location>
        <begin position="316"/>
        <end position="335"/>
    </location>
</feature>
<dbReference type="KEGG" id="hhg:XM38_040990"/>
<evidence type="ECO:0000259" key="9">
    <source>
        <dbReference type="Pfam" id="PF13231"/>
    </source>
</evidence>
<dbReference type="AlphaFoldDB" id="A0A1Z3HSN4"/>
<evidence type="ECO:0000256" key="3">
    <source>
        <dbReference type="ARBA" id="ARBA00022676"/>
    </source>
</evidence>
<evidence type="ECO:0000256" key="2">
    <source>
        <dbReference type="ARBA" id="ARBA00022475"/>
    </source>
</evidence>
<evidence type="ECO:0000256" key="4">
    <source>
        <dbReference type="ARBA" id="ARBA00022679"/>
    </source>
</evidence>
<evidence type="ECO:0000256" key="5">
    <source>
        <dbReference type="ARBA" id="ARBA00022692"/>
    </source>
</evidence>
<feature type="transmembrane region" description="Helical" evidence="8">
    <location>
        <begin position="391"/>
        <end position="410"/>
    </location>
</feature>
<feature type="transmembrane region" description="Helical" evidence="8">
    <location>
        <begin position="165"/>
        <end position="198"/>
    </location>
</feature>
<keyword evidence="5 8" id="KW-0812">Transmembrane</keyword>